<dbReference type="Proteomes" id="UP000682892">
    <property type="component" value="Chromosome 1"/>
</dbReference>
<evidence type="ECO:0000256" key="1">
    <source>
        <dbReference type="SAM" id="Phobius"/>
    </source>
</evidence>
<sequence length="185" mass="20679">MKHLWVRRQLFTIALVYMFGNSSSLLVTIGGKGKSTSKLQFQTVTPCATDNDCKSLQNTTCIGVDSGSKLCRCLDMELPNLGRCWLLNKDLDNQCSISEDCYVNGNTQETVDCVTTQCQCKLGYYANEDSTICQEIEYPDSSRSLEILNLCLLLFTSSLAVLSLYMLIKLIRFSSKTAARNKFVC</sequence>
<dbReference type="HOGENOM" id="CLU_1462475_0_0_1"/>
<dbReference type="AlphaFoldDB" id="Q17HV2"/>
<evidence type="ECO:0000313" key="3">
    <source>
        <dbReference type="Proteomes" id="UP000682892"/>
    </source>
</evidence>
<keyword evidence="1" id="KW-1133">Transmembrane helix</keyword>
<reference evidence="2" key="1">
    <citation type="submission" date="2005-10" db="EMBL/GenBank/DDBJ databases">
        <authorList>
            <person name="Loftus B.J."/>
            <person name="Nene V.M."/>
            <person name="Hannick L.I."/>
            <person name="Bidwell S."/>
            <person name="Haas B."/>
            <person name="Amedeo P."/>
            <person name="Orvis J."/>
            <person name="Wortman J.R."/>
            <person name="White O.R."/>
            <person name="Salzberg S."/>
            <person name="Shumway M."/>
            <person name="Koo H."/>
            <person name="Zhao Y."/>
            <person name="Holmes M."/>
            <person name="Miller J."/>
            <person name="Schatz M."/>
            <person name="Pop M."/>
            <person name="Pai G."/>
            <person name="Utterback T."/>
            <person name="Rogers Y.-H."/>
            <person name="Kravitz S."/>
            <person name="Fraser C.M."/>
        </authorList>
    </citation>
    <scope>NUCLEOTIDE SEQUENCE</scope>
    <source>
        <strain evidence="2">Liverpool</strain>
    </source>
</reference>
<accession>Q17HV2</accession>
<dbReference type="PaxDb" id="7159-AAEL002568-PA"/>
<dbReference type="OMA" id="ISEDCYV"/>
<keyword evidence="1" id="KW-0812">Transmembrane</keyword>
<reference evidence="2" key="2">
    <citation type="journal article" date="2007" name="Science">
        <title>Genome sequence of Aedes aegypti, a major arbovirus vector.</title>
        <authorList>
            <person name="Nene V."/>
            <person name="Wortman J.R."/>
            <person name="Lawson D."/>
            <person name="Haas B."/>
            <person name="Kodira C."/>
            <person name="Tu Z.J."/>
            <person name="Loftus B."/>
            <person name="Xi Z."/>
            <person name="Megy K."/>
            <person name="Grabherr M."/>
            <person name="Ren Q."/>
            <person name="Zdobnov E.M."/>
            <person name="Lobo N.F."/>
            <person name="Campbell K.S."/>
            <person name="Brown S.E."/>
            <person name="Bonaldo M.F."/>
            <person name="Zhu J."/>
            <person name="Sinkins S.P."/>
            <person name="Hogenkamp D.G."/>
            <person name="Amedeo P."/>
            <person name="Arensburger P."/>
            <person name="Atkinson P.W."/>
            <person name="Bidwell S."/>
            <person name="Biedler J."/>
            <person name="Birney E."/>
            <person name="Bruggner R.V."/>
            <person name="Costas J."/>
            <person name="Coy M.R."/>
            <person name="Crabtree J."/>
            <person name="Crawford M."/>
            <person name="Debruyn B."/>
            <person name="Decaprio D."/>
            <person name="Eiglmeier K."/>
            <person name="Eisenstadt E."/>
            <person name="El-Dorry H."/>
            <person name="Gelbart W.M."/>
            <person name="Gomes S.L."/>
            <person name="Hammond M."/>
            <person name="Hannick L.I."/>
            <person name="Hogan J.R."/>
            <person name="Holmes M.H."/>
            <person name="Jaffe D."/>
            <person name="Johnston J.S."/>
            <person name="Kennedy R.C."/>
            <person name="Koo H."/>
            <person name="Kravitz S."/>
            <person name="Kriventseva E.V."/>
            <person name="Kulp D."/>
            <person name="Labutti K."/>
            <person name="Lee E."/>
            <person name="Li S."/>
            <person name="Lovin D.D."/>
            <person name="Mao C."/>
            <person name="Mauceli E."/>
            <person name="Menck C.F."/>
            <person name="Miller J.R."/>
            <person name="Montgomery P."/>
            <person name="Mori A."/>
            <person name="Nascimento A.L."/>
            <person name="Naveira H.F."/>
            <person name="Nusbaum C."/>
            <person name="O'leary S."/>
            <person name="Orvis J."/>
            <person name="Pertea M."/>
            <person name="Quesneville H."/>
            <person name="Reidenbach K.R."/>
            <person name="Rogers Y.H."/>
            <person name="Roth C.W."/>
            <person name="Schneider J.R."/>
            <person name="Schatz M."/>
            <person name="Shumway M."/>
            <person name="Stanke M."/>
            <person name="Stinson E.O."/>
            <person name="Tubio J.M."/>
            <person name="Vanzee J.P."/>
            <person name="Verjovski-Almeida S."/>
            <person name="Werner D."/>
            <person name="White O."/>
            <person name="Wyder S."/>
            <person name="Zeng Q."/>
            <person name="Zhao Q."/>
            <person name="Zhao Y."/>
            <person name="Hill C.A."/>
            <person name="Raikhel A.S."/>
            <person name="Soares M.B."/>
            <person name="Knudson D.L."/>
            <person name="Lee N.H."/>
            <person name="Galagan J."/>
            <person name="Salzberg S.L."/>
            <person name="Paulsen I.T."/>
            <person name="Dimopoulos G."/>
            <person name="Collins F.H."/>
            <person name="Birren B."/>
            <person name="Fraser-Liggett C.M."/>
            <person name="Severson D.W."/>
        </authorList>
    </citation>
    <scope>NUCLEOTIDE SEQUENCE [LARGE SCALE GENOMIC DNA]</scope>
    <source>
        <strain evidence="2">Liverpool</strain>
    </source>
</reference>
<organism evidence="2 3">
    <name type="scientific">Aedes aegypti</name>
    <name type="common">Yellowfever mosquito</name>
    <name type="synonym">Culex aegypti</name>
    <dbReference type="NCBI Taxonomy" id="7159"/>
    <lineage>
        <taxon>Eukaryota</taxon>
        <taxon>Metazoa</taxon>
        <taxon>Ecdysozoa</taxon>
        <taxon>Arthropoda</taxon>
        <taxon>Hexapoda</taxon>
        <taxon>Insecta</taxon>
        <taxon>Pterygota</taxon>
        <taxon>Neoptera</taxon>
        <taxon>Endopterygota</taxon>
        <taxon>Diptera</taxon>
        <taxon>Nematocera</taxon>
        <taxon>Culicoidea</taxon>
        <taxon>Culicidae</taxon>
        <taxon>Culicinae</taxon>
        <taxon>Aedini</taxon>
        <taxon>Aedes</taxon>
        <taxon>Stegomyia</taxon>
    </lineage>
</organism>
<proteinExistence type="predicted"/>
<feature type="transmembrane region" description="Helical" evidence="1">
    <location>
        <begin position="147"/>
        <end position="168"/>
    </location>
</feature>
<protein>
    <submittedName>
        <fullName evidence="2">AAEL002568-PA</fullName>
    </submittedName>
</protein>
<keyword evidence="1" id="KW-0472">Membrane</keyword>
<feature type="transmembrane region" description="Helical" evidence="1">
    <location>
        <begin position="12"/>
        <end position="31"/>
    </location>
</feature>
<dbReference type="EMBL" id="CH477245">
    <property type="protein sequence ID" value="EAT46237.1"/>
    <property type="molecule type" value="Genomic_DNA"/>
</dbReference>
<gene>
    <name evidence="2" type="ORF">AaeL_AAEL002568</name>
</gene>
<name>Q17HV2_AEDAE</name>
<reference evidence="2" key="3">
    <citation type="submission" date="2012-09" db="EMBL/GenBank/DDBJ databases">
        <authorList>
            <consortium name="VectorBase"/>
        </authorList>
    </citation>
    <scope>NUCLEOTIDE SEQUENCE</scope>
    <source>
        <strain evidence="2">Liverpool</strain>
    </source>
</reference>
<evidence type="ECO:0000313" key="2">
    <source>
        <dbReference type="EMBL" id="EAT46237.1"/>
    </source>
</evidence>